<sequence>MEQKTEQDLIFMNSYLEYKNLGDSKALVKQADFWIRRITAGKYSLSEDGRNEVLLKFIQKIECFSEIYETRKFENFAAYAIVFFKNLVLNQRKKEIKSLKTEPVFLEPDGLPGSVVYQPDYNVEKCPFRILLQEQLGTSDPRGVLIFKLKHNLLLERKEVLLLKSILYASGNSVPDFLEERMEKRFAVRRRDLAVLEKMEISHQMLFSKRKNAALFSSKAKRKLRKKLLKVEIIYTYEEIARWFGWNHSVIKRLYLQTKNSLKDFDPDLRFAEEKKEAA</sequence>
<name>N1WPJ8_9LEPT</name>
<organism evidence="1 2">
    <name type="scientific">Leptospira weilii serovar Ranarum str. ICFT</name>
    <dbReference type="NCBI Taxonomy" id="1218598"/>
    <lineage>
        <taxon>Bacteria</taxon>
        <taxon>Pseudomonadati</taxon>
        <taxon>Spirochaetota</taxon>
        <taxon>Spirochaetia</taxon>
        <taxon>Leptospirales</taxon>
        <taxon>Leptospiraceae</taxon>
        <taxon>Leptospira</taxon>
    </lineage>
</organism>
<dbReference type="STRING" id="1218598.LEP1GSC060_0612"/>
<dbReference type="AlphaFoldDB" id="N1WPJ8"/>
<protein>
    <recommendedName>
        <fullName evidence="3">Sigma-70 family RNA polymerase sigma factor</fullName>
    </recommendedName>
</protein>
<evidence type="ECO:0000313" key="1">
    <source>
        <dbReference type="EMBL" id="EMY77748.1"/>
    </source>
</evidence>
<dbReference type="OrthoDB" id="328702at2"/>
<keyword evidence="2" id="KW-1185">Reference proteome</keyword>
<dbReference type="RefSeq" id="WP_003003165.1">
    <property type="nucleotide sequence ID" value="NZ_AOHC02000034.1"/>
</dbReference>
<reference evidence="1" key="1">
    <citation type="submission" date="2013-03" db="EMBL/GenBank/DDBJ databases">
        <authorList>
            <person name="Harkins D.M."/>
            <person name="Durkin A.S."/>
            <person name="Brinkac L.M."/>
            <person name="Haft D.H."/>
            <person name="Selengut J.D."/>
            <person name="Sanka R."/>
            <person name="DePew J."/>
            <person name="Purushe J."/>
            <person name="Hartskeerl R.A."/>
            <person name="Ahmed A."/>
            <person name="van der Linden H."/>
            <person name="Goris M.G.A."/>
            <person name="Vinetz J.M."/>
            <person name="Sutton G.G."/>
            <person name="Nierman W.C."/>
            <person name="Fouts D.E."/>
        </authorList>
    </citation>
    <scope>NUCLEOTIDE SEQUENCE [LARGE SCALE GENOMIC DNA]</scope>
    <source>
        <strain evidence="1">ICFT</strain>
    </source>
</reference>
<proteinExistence type="predicted"/>
<evidence type="ECO:0008006" key="3">
    <source>
        <dbReference type="Google" id="ProtNLM"/>
    </source>
</evidence>
<dbReference type="EMBL" id="AOHC02000034">
    <property type="protein sequence ID" value="EMY77748.1"/>
    <property type="molecule type" value="Genomic_DNA"/>
</dbReference>
<gene>
    <name evidence="1" type="ORF">LEP1GSC060_0612</name>
</gene>
<comment type="caution">
    <text evidence="1">The sequence shown here is derived from an EMBL/GenBank/DDBJ whole genome shotgun (WGS) entry which is preliminary data.</text>
</comment>
<accession>N1WPJ8</accession>
<dbReference type="Proteomes" id="UP000012313">
    <property type="component" value="Unassembled WGS sequence"/>
</dbReference>
<evidence type="ECO:0000313" key="2">
    <source>
        <dbReference type="Proteomes" id="UP000012313"/>
    </source>
</evidence>